<dbReference type="Gene3D" id="2.60.34.20">
    <property type="match status" value="1"/>
</dbReference>
<sequence length="503" mass="54782">MTTPTPTLLLPSLPPKILIGIDLLSFTSTPHFAGIKNLPPGPHFLYTGTTESFSLRSGEWIFVRDDTALTSRRSIGDSSTATPEIHIRKWDAETEALVPLDEGTEAGRREGMMYRANLGRIWASGGLLGYERAREEAGEARRRDDNGGTGGAQLVASNHHHDTDTDTDDWPLLTNYISPAVLERILPSSTTSTSPRCWTISSGSTAARDRDDIPGLSAADVARATASSAAGEQEKELRFLPIDLKRTWRAGAVGRERTEAAKDRSWALGDIIGGFGSTDAGTATTTATDNDDKEAGEKQILGELQFTFLMVLTLMNFSCLEQWKRLLGLLLTCRAAVVAREGFFVSVIRLLRVQLRHFEDVEGGLFEMDGDEGGALLRKLLGGFVGIVTEIEGDADADAVEGNNEGLLRDVKRELGLLEEWVQREYGWELRRGMTVRRGMVDLEDGERVELEVAGAEEEDESGDYAPVVVDLGEGEFGGDAEGDIEGEGEGEVVSDVDMSEMR</sequence>
<dbReference type="CDD" id="cd13777">
    <property type="entry name" value="Aar2_N"/>
    <property type="match status" value="1"/>
</dbReference>
<evidence type="ECO:0000256" key="2">
    <source>
        <dbReference type="SAM" id="MobiDB-lite"/>
    </source>
</evidence>
<dbReference type="Pfam" id="PF05282">
    <property type="entry name" value="AAR2"/>
    <property type="match status" value="1"/>
</dbReference>
<evidence type="ECO:0000259" key="4">
    <source>
        <dbReference type="Pfam" id="PF20981"/>
    </source>
</evidence>
<feature type="domain" description="AAR2 C-terminal" evidence="3">
    <location>
        <begin position="239"/>
        <end position="430"/>
    </location>
</feature>
<dbReference type="InterPro" id="IPR033648">
    <property type="entry name" value="AAR2_C"/>
</dbReference>
<dbReference type="GO" id="GO:0000244">
    <property type="term" value="P:spliceosomal tri-snRNP complex assembly"/>
    <property type="evidence" value="ECO:0007669"/>
    <property type="project" value="TreeGrafter"/>
</dbReference>
<evidence type="ECO:0000259" key="3">
    <source>
        <dbReference type="Pfam" id="PF05282"/>
    </source>
</evidence>
<dbReference type="PANTHER" id="PTHR12689">
    <property type="entry name" value="A1 CISTRON SPLICING FACTOR AAR2-RELATED"/>
    <property type="match status" value="1"/>
</dbReference>
<dbReference type="AlphaFoldDB" id="A0A2B7WJR2"/>
<gene>
    <name evidence="5" type="ORF">AJ79_08473</name>
</gene>
<dbReference type="InterPro" id="IPR038514">
    <property type="entry name" value="AAR2_C_sf"/>
</dbReference>
<accession>A0A2B7WJR2</accession>
<dbReference type="Proteomes" id="UP000223968">
    <property type="component" value="Unassembled WGS sequence"/>
</dbReference>
<evidence type="ECO:0000256" key="1">
    <source>
        <dbReference type="ARBA" id="ARBA00006281"/>
    </source>
</evidence>
<organism evidence="5 6">
    <name type="scientific">Helicocarpus griseus UAMH5409</name>
    <dbReference type="NCBI Taxonomy" id="1447875"/>
    <lineage>
        <taxon>Eukaryota</taxon>
        <taxon>Fungi</taxon>
        <taxon>Dikarya</taxon>
        <taxon>Ascomycota</taxon>
        <taxon>Pezizomycotina</taxon>
        <taxon>Eurotiomycetes</taxon>
        <taxon>Eurotiomycetidae</taxon>
        <taxon>Onygenales</taxon>
        <taxon>Ajellomycetaceae</taxon>
        <taxon>Helicocarpus</taxon>
    </lineage>
</organism>
<comment type="caution">
    <text evidence="5">The sequence shown here is derived from an EMBL/GenBank/DDBJ whole genome shotgun (WGS) entry which is preliminary data.</text>
</comment>
<dbReference type="STRING" id="1447875.A0A2B7WJR2"/>
<dbReference type="CDD" id="cd13778">
    <property type="entry name" value="Aar2_C"/>
    <property type="match status" value="1"/>
</dbReference>
<comment type="similarity">
    <text evidence="1">Belongs to the AAR2 family.</text>
</comment>
<keyword evidence="6" id="KW-1185">Reference proteome</keyword>
<dbReference type="EMBL" id="PDNB01000200">
    <property type="protein sequence ID" value="PGG99613.1"/>
    <property type="molecule type" value="Genomic_DNA"/>
</dbReference>
<dbReference type="InterPro" id="IPR038516">
    <property type="entry name" value="AAR2_N_sf"/>
</dbReference>
<dbReference type="Gene3D" id="1.25.40.550">
    <property type="entry name" value="Aar2, C-terminal domain-like"/>
    <property type="match status" value="1"/>
</dbReference>
<dbReference type="Pfam" id="PF20981">
    <property type="entry name" value="AAR2_1st"/>
    <property type="match status" value="1"/>
</dbReference>
<dbReference type="InterPro" id="IPR033647">
    <property type="entry name" value="Aar2_N"/>
</dbReference>
<feature type="region of interest" description="Disordered" evidence="2">
    <location>
        <begin position="193"/>
        <end position="212"/>
    </location>
</feature>
<protein>
    <recommendedName>
        <fullName evidence="7">AAR2 family protein</fullName>
    </recommendedName>
</protein>
<feature type="compositionally biased region" description="Polar residues" evidence="2">
    <location>
        <begin position="193"/>
        <end position="205"/>
    </location>
</feature>
<proteinExistence type="inferred from homology"/>
<feature type="region of interest" description="Disordered" evidence="2">
    <location>
        <begin position="473"/>
        <end position="503"/>
    </location>
</feature>
<dbReference type="OrthoDB" id="201752at2759"/>
<reference evidence="5 6" key="1">
    <citation type="submission" date="2017-10" db="EMBL/GenBank/DDBJ databases">
        <title>Comparative genomics in systemic dimorphic fungi from Ajellomycetaceae.</title>
        <authorList>
            <person name="Munoz J.F."/>
            <person name="Mcewen J.G."/>
            <person name="Clay O.K."/>
            <person name="Cuomo C.A."/>
        </authorList>
    </citation>
    <scope>NUCLEOTIDE SEQUENCE [LARGE SCALE GENOMIC DNA]</scope>
    <source>
        <strain evidence="5 6">UAMH5409</strain>
    </source>
</reference>
<dbReference type="PANTHER" id="PTHR12689:SF4">
    <property type="entry name" value="PROTEIN AAR2 HOMOLOG"/>
    <property type="match status" value="1"/>
</dbReference>
<feature type="region of interest" description="Disordered" evidence="2">
    <location>
        <begin position="138"/>
        <end position="168"/>
    </location>
</feature>
<evidence type="ECO:0000313" key="6">
    <source>
        <dbReference type="Proteomes" id="UP000223968"/>
    </source>
</evidence>
<feature type="domain" description="AAR2 N-terminal" evidence="4">
    <location>
        <begin position="5"/>
        <end position="187"/>
    </location>
</feature>
<name>A0A2B7WJR2_9EURO</name>
<evidence type="ECO:0008006" key="7">
    <source>
        <dbReference type="Google" id="ProtNLM"/>
    </source>
</evidence>
<evidence type="ECO:0000313" key="5">
    <source>
        <dbReference type="EMBL" id="PGG99613.1"/>
    </source>
</evidence>
<dbReference type="InterPro" id="IPR007946">
    <property type="entry name" value="AAR2"/>
</dbReference>